<dbReference type="InterPro" id="IPR050316">
    <property type="entry name" value="Tyrosinase/Hemocyanin"/>
</dbReference>
<evidence type="ECO:0000313" key="4">
    <source>
        <dbReference type="EnsemblMetazoa" id="BGLB037813-PA"/>
    </source>
</evidence>
<name>A0A2C9M2G0_BIOGL</name>
<gene>
    <name evidence="4" type="primary">106077227</name>
</gene>
<dbReference type="AlphaFoldDB" id="A0A2C9M2G0"/>
<dbReference type="GO" id="GO:0046872">
    <property type="term" value="F:metal ion binding"/>
    <property type="evidence" value="ECO:0007669"/>
    <property type="project" value="UniProtKB-KW"/>
</dbReference>
<dbReference type="PROSITE" id="PS00498">
    <property type="entry name" value="TYROSINASE_2"/>
    <property type="match status" value="1"/>
</dbReference>
<sequence length="182" mass="21096">VLLAMEQEDFCDFEVQFEIAHNFINAHIGGFELYSMSSLKYAAFDPLFVLHHANVDRIWAIWQALQKLRNKPYLTANCAQGLMQIQLSPYNLTDGINRYSNTKGHSEPSQVFDYRPNFNYDYDNLDFNGLTVSQLFKLLEKGKARDRVFVGFKLHSLGQSVVTKVQICRDFNNLFQNDLDQL</sequence>
<dbReference type="PANTHER" id="PTHR11474:SF76">
    <property type="entry name" value="SHKT DOMAIN-CONTAINING PROTEIN"/>
    <property type="match status" value="1"/>
</dbReference>
<dbReference type="Gene3D" id="2.60.310.10">
    <property type="entry name" value="Haemocyanin C-terminal domain"/>
    <property type="match status" value="1"/>
</dbReference>
<organism evidence="4 5">
    <name type="scientific">Biomphalaria glabrata</name>
    <name type="common">Bloodfluke planorb</name>
    <name type="synonym">Freshwater snail</name>
    <dbReference type="NCBI Taxonomy" id="6526"/>
    <lineage>
        <taxon>Eukaryota</taxon>
        <taxon>Metazoa</taxon>
        <taxon>Spiralia</taxon>
        <taxon>Lophotrochozoa</taxon>
        <taxon>Mollusca</taxon>
        <taxon>Gastropoda</taxon>
        <taxon>Heterobranchia</taxon>
        <taxon>Euthyneura</taxon>
        <taxon>Panpulmonata</taxon>
        <taxon>Hygrophila</taxon>
        <taxon>Lymnaeoidea</taxon>
        <taxon>Planorbidae</taxon>
        <taxon>Biomphalaria</taxon>
    </lineage>
</organism>
<dbReference type="VEuPathDB" id="VectorBase:BGLB037813"/>
<evidence type="ECO:0000256" key="1">
    <source>
        <dbReference type="ARBA" id="ARBA00022723"/>
    </source>
</evidence>
<evidence type="ECO:0000256" key="2">
    <source>
        <dbReference type="ARBA" id="ARBA00023008"/>
    </source>
</evidence>
<feature type="domain" description="Tyrosinase copper-binding" evidence="3">
    <location>
        <begin position="45"/>
        <end position="56"/>
    </location>
</feature>
<protein>
    <recommendedName>
        <fullName evidence="3">Tyrosinase copper-binding domain-containing protein</fullName>
    </recommendedName>
</protein>
<dbReference type="KEGG" id="bgt:106077227"/>
<dbReference type="PANTHER" id="PTHR11474">
    <property type="entry name" value="TYROSINASE FAMILY MEMBER"/>
    <property type="match status" value="1"/>
</dbReference>
<dbReference type="InterPro" id="IPR008922">
    <property type="entry name" value="Di-copper_centre_dom_sf"/>
</dbReference>
<evidence type="ECO:0000313" key="5">
    <source>
        <dbReference type="Proteomes" id="UP000076420"/>
    </source>
</evidence>
<proteinExistence type="predicted"/>
<dbReference type="GO" id="GO:0016491">
    <property type="term" value="F:oxidoreductase activity"/>
    <property type="evidence" value="ECO:0007669"/>
    <property type="project" value="InterPro"/>
</dbReference>
<dbReference type="SUPFAM" id="SSF48056">
    <property type="entry name" value="Di-copper centre-containing domain"/>
    <property type="match status" value="1"/>
</dbReference>
<dbReference type="STRING" id="6526.A0A2C9M2G0"/>
<keyword evidence="1" id="KW-0479">Metal-binding</keyword>
<dbReference type="Proteomes" id="UP000076420">
    <property type="component" value="Unassembled WGS sequence"/>
</dbReference>
<dbReference type="EnsemblMetazoa" id="BGLB037813-RA">
    <property type="protein sequence ID" value="BGLB037813-PA"/>
    <property type="gene ID" value="BGLB037813"/>
</dbReference>
<evidence type="ECO:0000259" key="3">
    <source>
        <dbReference type="PROSITE" id="PS00498"/>
    </source>
</evidence>
<dbReference type="Gene3D" id="1.10.1280.10">
    <property type="entry name" value="Di-copper center containing domain from catechol oxidase"/>
    <property type="match status" value="1"/>
</dbReference>
<dbReference type="InterPro" id="IPR002227">
    <property type="entry name" value="Tyrosinase_Cu-bd"/>
</dbReference>
<accession>A0A2C9M2G0</accession>
<reference evidence="4" key="1">
    <citation type="submission" date="2020-05" db="UniProtKB">
        <authorList>
            <consortium name="EnsemblMetazoa"/>
        </authorList>
    </citation>
    <scope>IDENTIFICATION</scope>
    <source>
        <strain evidence="4">BB02</strain>
    </source>
</reference>
<keyword evidence="2" id="KW-0186">Copper</keyword>
<dbReference type="Pfam" id="PF00264">
    <property type="entry name" value="Tyrosinase"/>
    <property type="match status" value="1"/>
</dbReference>
<dbReference type="InterPro" id="IPR036848">
    <property type="entry name" value="Haemocyanin_C_sf"/>
</dbReference>